<feature type="region of interest" description="Disordered" evidence="2">
    <location>
        <begin position="346"/>
        <end position="384"/>
    </location>
</feature>
<feature type="non-terminal residue" evidence="4">
    <location>
        <position position="3082"/>
    </location>
</feature>
<dbReference type="EMBL" id="VWYZ01000204">
    <property type="protein sequence ID" value="NXF22160.1"/>
    <property type="molecule type" value="Genomic_DNA"/>
</dbReference>
<name>A0A7K8RYI9_9PASS</name>
<feature type="region of interest" description="Disordered" evidence="2">
    <location>
        <begin position="506"/>
        <end position="620"/>
    </location>
</feature>
<feature type="compositionally biased region" description="Basic and acidic residues" evidence="2">
    <location>
        <begin position="1865"/>
        <end position="1876"/>
    </location>
</feature>
<dbReference type="InterPro" id="IPR000938">
    <property type="entry name" value="CAP-Gly_domain"/>
</dbReference>
<feature type="compositionally biased region" description="Basic and acidic residues" evidence="2">
    <location>
        <begin position="1582"/>
        <end position="1597"/>
    </location>
</feature>
<dbReference type="SUPFAM" id="SSF74924">
    <property type="entry name" value="Cap-Gly domain"/>
    <property type="match status" value="1"/>
</dbReference>
<dbReference type="GO" id="GO:0008017">
    <property type="term" value="F:microtubule binding"/>
    <property type="evidence" value="ECO:0007669"/>
    <property type="project" value="InterPro"/>
</dbReference>
<feature type="compositionally biased region" description="Basic and acidic residues" evidence="2">
    <location>
        <begin position="555"/>
        <end position="605"/>
    </location>
</feature>
<feature type="compositionally biased region" description="Polar residues" evidence="2">
    <location>
        <begin position="1187"/>
        <end position="1202"/>
    </location>
</feature>
<dbReference type="PROSITE" id="PS50245">
    <property type="entry name" value="CAP_GLY_2"/>
    <property type="match status" value="1"/>
</dbReference>
<feature type="compositionally biased region" description="Polar residues" evidence="2">
    <location>
        <begin position="1211"/>
        <end position="1232"/>
    </location>
</feature>
<feature type="coiled-coil region" evidence="1">
    <location>
        <begin position="1819"/>
        <end position="1846"/>
    </location>
</feature>
<feature type="compositionally biased region" description="Basic and acidic residues" evidence="2">
    <location>
        <begin position="438"/>
        <end position="457"/>
    </location>
</feature>
<feature type="compositionally biased region" description="Low complexity" evidence="2">
    <location>
        <begin position="636"/>
        <end position="649"/>
    </location>
</feature>
<dbReference type="InterPro" id="IPR028750">
    <property type="entry name" value="CEP350/CC187"/>
</dbReference>
<feature type="compositionally biased region" description="Low complexity" evidence="2">
    <location>
        <begin position="56"/>
        <end position="65"/>
    </location>
</feature>
<feature type="compositionally biased region" description="Polar residues" evidence="2">
    <location>
        <begin position="2563"/>
        <end position="2573"/>
    </location>
</feature>
<dbReference type="GO" id="GO:0005813">
    <property type="term" value="C:centrosome"/>
    <property type="evidence" value="ECO:0007669"/>
    <property type="project" value="InterPro"/>
</dbReference>
<feature type="region of interest" description="Disordered" evidence="2">
    <location>
        <begin position="1572"/>
        <end position="1618"/>
    </location>
</feature>
<feature type="compositionally biased region" description="Basic and acidic residues" evidence="2">
    <location>
        <begin position="346"/>
        <end position="361"/>
    </location>
</feature>
<feature type="region of interest" description="Disordered" evidence="2">
    <location>
        <begin position="1411"/>
        <end position="1549"/>
    </location>
</feature>
<feature type="compositionally biased region" description="Low complexity" evidence="2">
    <location>
        <begin position="1493"/>
        <end position="1507"/>
    </location>
</feature>
<feature type="region of interest" description="Disordered" evidence="2">
    <location>
        <begin position="634"/>
        <end position="682"/>
    </location>
</feature>
<protein>
    <submittedName>
        <fullName evidence="4">CE350 protein</fullName>
    </submittedName>
</protein>
<reference evidence="4 5" key="1">
    <citation type="submission" date="2019-09" db="EMBL/GenBank/DDBJ databases">
        <title>Bird 10,000 Genomes (B10K) Project - Family phase.</title>
        <authorList>
            <person name="Zhang G."/>
        </authorList>
    </citation>
    <scope>NUCLEOTIDE SEQUENCE [LARGE SCALE GENOMIC DNA]</scope>
    <source>
        <strain evidence="4">B10K-CU-031-12</strain>
        <tissue evidence="4">Muscle</tissue>
    </source>
</reference>
<accession>A0A7K8RYI9</accession>
<feature type="region of interest" description="Disordered" evidence="2">
    <location>
        <begin position="2542"/>
        <end position="2600"/>
    </location>
</feature>
<feature type="region of interest" description="Disordered" evidence="2">
    <location>
        <begin position="56"/>
        <end position="79"/>
    </location>
</feature>
<feature type="compositionally biased region" description="Polar residues" evidence="2">
    <location>
        <begin position="372"/>
        <end position="384"/>
    </location>
</feature>
<dbReference type="SMART" id="SM01052">
    <property type="entry name" value="CAP_GLY"/>
    <property type="match status" value="1"/>
</dbReference>
<evidence type="ECO:0000313" key="4">
    <source>
        <dbReference type="EMBL" id="NXF22160.1"/>
    </source>
</evidence>
<feature type="compositionally biased region" description="Low complexity" evidence="2">
    <location>
        <begin position="1116"/>
        <end position="1130"/>
    </location>
</feature>
<feature type="compositionally biased region" description="Polar residues" evidence="2">
    <location>
        <begin position="2366"/>
        <end position="2379"/>
    </location>
</feature>
<feature type="region of interest" description="Disordered" evidence="2">
    <location>
        <begin position="2060"/>
        <end position="2134"/>
    </location>
</feature>
<feature type="region of interest" description="Disordered" evidence="2">
    <location>
        <begin position="2157"/>
        <end position="2180"/>
    </location>
</feature>
<feature type="compositionally biased region" description="Polar residues" evidence="2">
    <location>
        <begin position="1521"/>
        <end position="1532"/>
    </location>
</feature>
<dbReference type="PANTHER" id="PTHR13958:SF3">
    <property type="entry name" value="CAP-GLY DOMAIN-CONTAINING PROTEIN-RELATED"/>
    <property type="match status" value="1"/>
</dbReference>
<feature type="domain" description="CAP-Gly" evidence="3">
    <location>
        <begin position="2468"/>
        <end position="2510"/>
    </location>
</feature>
<sequence>LRHIENKLEIAPTSTAVFDSVMDAKKPSASASRKSSRKAFSFWRGRYIEHSLFSASGSRSSSQNKSSKEKSSRSPLRATTLESNVKKCSRVEFREPLASYRDLYSSLSYHSSSHLEAKQLLSGLELSEAEGKSELAACLAHERDERDRPSRAFDSPFPCAADETIVRYLNDRPTISALQSNEPLPRLAALSRLEEEKNSGSRGDESSTRASQSITSQDSELKVSSSSVTSICSAHRLEILKQRQHDAKLEKLKERIRKQWEHSEELSGRGQHLGYAEQPVVVTNVENTVTPKVRKVTAVPAAPSYRGFNPAETRIRTPDGKIWHADQFHIGRELYRDIALQLKEDSTVKGKSSERNKEKKSTRPVRKVQKLTRLSSPESKQGGNYVISASSWREGQKLVKKILGPAPRIEQDRRAVSSDRTGRERAAKSAGCIGRTGSDSRLDVTRKSSSRSSERSRSKVQSETNLRKLEAALPGDNQEDHASVNKDFLPMEIRGILDDLQLDSMSTKQETDVEKQNQKSVLPTQTLRSHSPTKRKPDKVGASEEPQVISKKRHYDSDEVRQYIIRQQEERKKKQNEEKKAQKEATEQKNKRLQELYRKQKEAVTKVKNVPPPEPSAAKRLQETYSKLLLERTLLEEPPQLPTVQETQPRPGYQPSGESDKENKAQERPPSASSSSDMSLSEPQLPLLRSDLMEPPWVQPDRLSPRVQLPQPQALLGSSGGPCSQHWSLEQMDLLSRECDAMLAGSRSHSAPVGSLMPQLYMNSSAAQENLLVKPSASQYKSKLDRLEALKATAASLSSRIETEAKKLAGAGINYGTTWNSEFMQEKQDEGRWAKAVSPPVREENENTFSARIQRMLGACVSHTAFDDSLPGVGNLSEFKKLPETIRPLTDVISLGLRSPAANRHEGILGHLSKKQMDSPGRENQAYPLSKAVTPHESSIDSISEGPLLSDENLSEEEGGQHKHLPLKMLETLKEKDFCIRERSAFEPIKEFQKAAERYSPLFTQTSDTHSKGPWEELAKGSPHSVINIFAKNYQLHGKVFEERLNGGSALLRPLLPAMSPPESVASYEDDFASSQGSSTLTDKKISRDLSSNSSIQEEIPSRKSPLEPPLGSQHSSGPRSAASSRSSASSKKRGKKERLDAFNGSSHHFSVEEDKILSELERGSHQAKKSLLSSRISNKEHEQNPDTDSTLENLSGHSLISFSDKGRPQKTPTSSPSSGSQKMLQVDSAGNTAERVKSPAGFSGGAAPGLKPNVAFPDGGLGTSRPAAGAASVSGCMRFSPAGLQHRLSAELNYLSAIEESVRQLSDLERVRGISLAQQESVSLAQILKAQQQRHERDLALWKIKAEQEALESQRQMEEARQKAAQVHAESLQQLVQSRQEAGQEPPCKAAAKQAEPALLSADATHQLREVTESARDTVSAPAAPGSALFDHQRQHHSEFMKQLRARADTNRKCESAAISQGKEETGDSKQTYSPMFDSYSESSRSKVHDQSSTSSLQESPSVPSSKENEKKLSRREKTASSIEEQAQTAADDSLPSDSVLSLPDEKDSVSVATEYSLKFDESMTEDEIEEKSFRSLLPSESHRRNNLEKKRGTRDDSDEEVSPDKTALSSIKELSMPFSGGQDSFSKFTMEMVRQYMKEEEMRAAHQSSLLRLREKALKEKTKAELAWLEHQKKHLRDKGEDDKMPPIRKRQRGLLLRLQQEKAEIKRLQEANKAARKERQLILKQQAEIERIRHTTMKLQEKLKSAGENKLVSVQHRNWSLPSSPCSFSMVFVHSQAELMTLGISETSSIMQKLKKMRSRMDEKFLTKREQKLMQRRQHAEELLEWKRRLDAEEAEIRRMEKQALAAWDKELLKTKIAKKELGDQRAEPRETASEEESPVPSCSHLNSESSIPEDLGSLAAESVPSEPMGHGQPESPDQSTVNEEIAYSEDFKSSTSPGKLSPPKSSISVSKQDSSKGSHRTGGQLHSPVKSHQTSHNWSDESLSMTQSETTSDQSDIEGRIRALKDELRKRKSVVYQLKKEQRKRQKERLKAQEASLIKQLESYDEFIKKTEAELSQDLEASPTAKPQIKTPSSAAAEKPKIKAPPLHRPETAKNWKSLTESERSRASLESVSEHADAVSSRTERSVSVHTKKVAVTAIHAEEPSGTAFLASVLPKSSRAGSGDSSDSSSARLKDMKDISRSLESVNKVVNASSVGPNISHKSEITEDLEYIKSEEYENGGSDVKPVESSDVLLTLDEGRESSLDHCSENKLSLKELLDVAVEGLHDTEEILEQRQSNKDAASGPSIEETSHKLSKSAEEKGDLLSEQLLSQKEPSYPDDFEGSSSRKQASAEETLPGDRYRDDFEGSLLSADGKSLREQSQHTQASRSRSTSLGSDGEISECLSDRSLSGSMHSERLLELKSPTELMKNAERRDVEQEQAPACSPLGWALASVTEEADSLSNFNIGDRVLVSKVQPGTLRFKGLTKFAKGFWAGVELDKPEGNNNGTYDDIKYFDCREKHGIFAPPQKISHITESIDIHLDTNKDDEDSFFDDRLEKQHKAEQKDRESSKPGKEAESQSRNATENYSQDKAPVDTAVSEASAEERVEEELSSKANSIKEISVATGSFAQEQSVVDYLKDAVKEKGSHTPLTSSVVDEISTVQVDDVSDFLSEKLERQKTLGEECAEKLDDLSPGVVEKPATPLLDLLTKEKNQLEAQLSLPLREEGKAKDQLEKVSLLTDSLLRDFVKDTVNQLQQIKKIKNEKIQLSNQELCDVKEEATTPPQQVEKQIPDGLNNFFLSSDLDDDREELSSPDMCPRPESPVFGASGQEELAKRLAELELNREFLSVLGDDQDWFDEDYGLSSHKLQQKQAEEPAVLPQAELQKVPTKPSEEPLAVPHTAVEVEGMVHAAAEELWKLKELGHDLQSCSLKTDLSGTLQEQDTDTINKQVYRKVVFDLTREIFGEIFAEDPNLNQPIWMKPCRIASAYFRRVKDPNDLDEIKNFIAAEVLKLFSLRKEPNHKTDWQKMMKFGRKKRDRVDHILVQELHEEEAQWVNYDEDELCVKMQLADGIFEALIRDTVDVLNQINEKQRRLLLV</sequence>
<evidence type="ECO:0000313" key="5">
    <source>
        <dbReference type="Proteomes" id="UP000574210"/>
    </source>
</evidence>
<feature type="compositionally biased region" description="Basic and acidic residues" evidence="2">
    <location>
        <begin position="1508"/>
        <end position="1520"/>
    </location>
</feature>
<dbReference type="GO" id="GO:0034453">
    <property type="term" value="P:microtubule anchoring"/>
    <property type="evidence" value="ECO:0007669"/>
    <property type="project" value="InterPro"/>
</dbReference>
<feature type="compositionally biased region" description="Basic and acidic residues" evidence="2">
    <location>
        <begin position="193"/>
        <end position="207"/>
    </location>
</feature>
<feature type="region of interest" description="Disordered" evidence="2">
    <location>
        <begin position="1064"/>
        <end position="1147"/>
    </location>
</feature>
<dbReference type="PROSITE" id="PS00845">
    <property type="entry name" value="CAP_GLY_1"/>
    <property type="match status" value="1"/>
</dbReference>
<dbReference type="PANTHER" id="PTHR13958">
    <property type="entry name" value="CENTROSOME-ASSOCIATED PROTEIN 350"/>
    <property type="match status" value="1"/>
</dbReference>
<feature type="region of interest" description="Disordered" evidence="2">
    <location>
        <begin position="403"/>
        <end position="486"/>
    </location>
</feature>
<dbReference type="InterPro" id="IPR025486">
    <property type="entry name" value="DUF4378"/>
</dbReference>
<feature type="compositionally biased region" description="Low complexity" evidence="2">
    <location>
        <begin position="2161"/>
        <end position="2175"/>
    </location>
</feature>
<feature type="compositionally biased region" description="Basic and acidic residues" evidence="2">
    <location>
        <begin position="2273"/>
        <end position="2282"/>
    </location>
</feature>
<dbReference type="Pfam" id="PF01302">
    <property type="entry name" value="CAP_GLY"/>
    <property type="match status" value="1"/>
</dbReference>
<feature type="compositionally biased region" description="Polar residues" evidence="2">
    <location>
        <begin position="1974"/>
        <end position="1998"/>
    </location>
</feature>
<gene>
    <name evidence="4" type="primary">Cep350_2</name>
    <name evidence="4" type="ORF">RHOROS_R02392</name>
</gene>
<feature type="compositionally biased region" description="Basic and acidic residues" evidence="2">
    <location>
        <begin position="2542"/>
        <end position="2562"/>
    </location>
</feature>
<feature type="region of interest" description="Disordered" evidence="2">
    <location>
        <begin position="2790"/>
        <end position="2810"/>
    </location>
</feature>
<keyword evidence="5" id="KW-1185">Reference proteome</keyword>
<feature type="region of interest" description="Disordered" evidence="2">
    <location>
        <begin position="1169"/>
        <end position="1250"/>
    </location>
</feature>
<feature type="compositionally biased region" description="Basic and acidic residues" evidence="2">
    <location>
        <begin position="1432"/>
        <end position="1456"/>
    </location>
</feature>
<feature type="compositionally biased region" description="Basic and acidic residues" evidence="2">
    <location>
        <begin position="409"/>
        <end position="427"/>
    </location>
</feature>
<dbReference type="Gene3D" id="2.30.30.190">
    <property type="entry name" value="CAP Gly-rich-like domain"/>
    <property type="match status" value="1"/>
</dbReference>
<proteinExistence type="predicted"/>
<feature type="compositionally biased region" description="Polar residues" evidence="2">
    <location>
        <begin position="518"/>
        <end position="530"/>
    </location>
</feature>
<feature type="compositionally biased region" description="Basic and acidic residues" evidence="2">
    <location>
        <begin position="658"/>
        <end position="667"/>
    </location>
</feature>
<feature type="region of interest" description="Disordered" evidence="2">
    <location>
        <begin position="193"/>
        <end position="221"/>
    </location>
</feature>
<feature type="compositionally biased region" description="Polar residues" evidence="2">
    <location>
        <begin position="1372"/>
        <end position="1382"/>
    </location>
</feature>
<feature type="region of interest" description="Disordered" evidence="2">
    <location>
        <begin position="1865"/>
        <end position="2002"/>
    </location>
</feature>
<evidence type="ECO:0000256" key="1">
    <source>
        <dbReference type="SAM" id="Coils"/>
    </source>
</evidence>
<evidence type="ECO:0000259" key="3">
    <source>
        <dbReference type="PROSITE" id="PS50245"/>
    </source>
</evidence>
<feature type="compositionally biased region" description="Basic and acidic residues" evidence="2">
    <location>
        <begin position="2293"/>
        <end position="2308"/>
    </location>
</feature>
<comment type="caution">
    <text evidence="4">The sequence shown here is derived from an EMBL/GenBank/DDBJ whole genome shotgun (WGS) entry which is preliminary data.</text>
</comment>
<feature type="compositionally biased region" description="Basic and acidic residues" evidence="2">
    <location>
        <begin position="2587"/>
        <end position="2596"/>
    </location>
</feature>
<dbReference type="Proteomes" id="UP000574210">
    <property type="component" value="Unassembled WGS sequence"/>
</dbReference>
<feature type="compositionally biased region" description="Basic and acidic residues" evidence="2">
    <location>
        <begin position="2092"/>
        <end position="2131"/>
    </location>
</feature>
<feature type="non-terminal residue" evidence="4">
    <location>
        <position position="1"/>
    </location>
</feature>
<feature type="compositionally biased region" description="Low complexity" evidence="2">
    <location>
        <begin position="1533"/>
        <end position="1544"/>
    </location>
</feature>
<feature type="region of interest" description="Disordered" evidence="2">
    <location>
        <begin position="1372"/>
        <end position="1397"/>
    </location>
</feature>
<dbReference type="Pfam" id="PF14309">
    <property type="entry name" value="DUF4378"/>
    <property type="match status" value="1"/>
</dbReference>
<feature type="region of interest" description="Disordered" evidence="2">
    <location>
        <begin position="2273"/>
        <end position="2391"/>
    </location>
</feature>
<dbReference type="InterPro" id="IPR036859">
    <property type="entry name" value="CAP-Gly_dom_sf"/>
</dbReference>
<feature type="compositionally biased region" description="Low complexity" evidence="2">
    <location>
        <begin position="671"/>
        <end position="681"/>
    </location>
</feature>
<feature type="region of interest" description="Disordered" evidence="2">
    <location>
        <begin position="906"/>
        <end position="926"/>
    </location>
</feature>
<organism evidence="4 5">
    <name type="scientific">Rhodinocichla rosea</name>
    <dbReference type="NCBI Taxonomy" id="58203"/>
    <lineage>
        <taxon>Eukaryota</taxon>
        <taxon>Metazoa</taxon>
        <taxon>Chordata</taxon>
        <taxon>Craniata</taxon>
        <taxon>Vertebrata</taxon>
        <taxon>Euteleostomi</taxon>
        <taxon>Archelosauria</taxon>
        <taxon>Archosauria</taxon>
        <taxon>Dinosauria</taxon>
        <taxon>Saurischia</taxon>
        <taxon>Theropoda</taxon>
        <taxon>Coelurosauria</taxon>
        <taxon>Aves</taxon>
        <taxon>Neognathae</taxon>
        <taxon>Neoaves</taxon>
        <taxon>Telluraves</taxon>
        <taxon>Australaves</taxon>
        <taxon>Passeriformes</taxon>
        <taxon>Thraupidae</taxon>
        <taxon>Rhodinocichla</taxon>
    </lineage>
</organism>
<feature type="coiled-coil region" evidence="1">
    <location>
        <begin position="1661"/>
        <end position="1731"/>
    </location>
</feature>
<feature type="coiled-coil region" evidence="1">
    <location>
        <begin position="1344"/>
        <end position="1371"/>
    </location>
</feature>
<keyword evidence="1" id="KW-0175">Coiled coil</keyword>
<evidence type="ECO:0000256" key="2">
    <source>
        <dbReference type="SAM" id="MobiDB-lite"/>
    </source>
</evidence>